<dbReference type="AlphaFoldDB" id="A0A4Q7PMN6"/>
<keyword evidence="3" id="KW-1185">Reference proteome</keyword>
<sequence length="310" mass="34358">MKKQWKEQIAGRDNLTENPKNVLQGTVAGYPVAVSLDPNSRKYRVAVAATSESDSINQRNDLLAEIKSTYAKVTEAVYQENEFVFSGPLIGKFAQEIRAVLDRMTAYLPMQGYRPCCGCCGETDFPPRLSSINGRFAMLCDTCYEQKTAHLEQNHQAKKARKGNLVTGLVGAFLGSLIGCVLWFGIYQLGYIAGIAGLVAAVCALKGYEMLGGKIDLKGMIISVVLAVVMLFFAHQLCLAKEIYDVFSTEYNITFADAFRSIPDFLEDSEVSIAFYRDLLIGYVLMAVASYSTIRSMYRNASGTYKTERY</sequence>
<feature type="transmembrane region" description="Helical" evidence="1">
    <location>
        <begin position="165"/>
        <end position="184"/>
    </location>
</feature>
<reference evidence="2 3" key="1">
    <citation type="submission" date="2019-02" db="EMBL/GenBank/DDBJ databases">
        <title>Genomic Encyclopedia of Type Strains, Phase IV (KMG-IV): sequencing the most valuable type-strain genomes for metagenomic binning, comparative biology and taxonomic classification.</title>
        <authorList>
            <person name="Goeker M."/>
        </authorList>
    </citation>
    <scope>NUCLEOTIDE SEQUENCE [LARGE SCALE GENOMIC DNA]</scope>
    <source>
        <strain evidence="2 3">DSM 29486</strain>
    </source>
</reference>
<dbReference type="EMBL" id="SGXF01000001">
    <property type="protein sequence ID" value="RZT02211.1"/>
    <property type="molecule type" value="Genomic_DNA"/>
</dbReference>
<feature type="transmembrane region" description="Helical" evidence="1">
    <location>
        <begin position="190"/>
        <end position="208"/>
    </location>
</feature>
<dbReference type="OrthoDB" id="1653241at2"/>
<keyword evidence="1" id="KW-1133">Transmembrane helix</keyword>
<feature type="transmembrane region" description="Helical" evidence="1">
    <location>
        <begin position="274"/>
        <end position="294"/>
    </location>
</feature>
<keyword evidence="1" id="KW-0472">Membrane</keyword>
<dbReference type="Proteomes" id="UP000292927">
    <property type="component" value="Unassembled WGS sequence"/>
</dbReference>
<gene>
    <name evidence="2" type="ORF">EV209_0320</name>
</gene>
<organism evidence="2 3">
    <name type="scientific">Cuneatibacter caecimuris</name>
    <dbReference type="NCBI Taxonomy" id="1796618"/>
    <lineage>
        <taxon>Bacteria</taxon>
        <taxon>Bacillati</taxon>
        <taxon>Bacillota</taxon>
        <taxon>Clostridia</taxon>
        <taxon>Lachnospirales</taxon>
        <taxon>Lachnospiraceae</taxon>
        <taxon>Cuneatibacter</taxon>
    </lineage>
</organism>
<name>A0A4Q7PMN6_9FIRM</name>
<evidence type="ECO:0000313" key="3">
    <source>
        <dbReference type="Proteomes" id="UP000292927"/>
    </source>
</evidence>
<evidence type="ECO:0000256" key="1">
    <source>
        <dbReference type="SAM" id="Phobius"/>
    </source>
</evidence>
<evidence type="ECO:0000313" key="2">
    <source>
        <dbReference type="EMBL" id="RZT02211.1"/>
    </source>
</evidence>
<comment type="caution">
    <text evidence="2">The sequence shown here is derived from an EMBL/GenBank/DDBJ whole genome shotgun (WGS) entry which is preliminary data.</text>
</comment>
<protein>
    <submittedName>
        <fullName evidence="2">Uncharacterized protein</fullName>
    </submittedName>
</protein>
<feature type="transmembrane region" description="Helical" evidence="1">
    <location>
        <begin position="220"/>
        <end position="237"/>
    </location>
</feature>
<dbReference type="RefSeq" id="WP_130432381.1">
    <property type="nucleotide sequence ID" value="NZ_SGXF01000001.1"/>
</dbReference>
<accession>A0A4Q7PMN6</accession>
<proteinExistence type="predicted"/>
<keyword evidence="1" id="KW-0812">Transmembrane</keyword>